<keyword evidence="3" id="KW-0547">Nucleotide-binding</keyword>
<accession>A0A917AW81</accession>
<dbReference type="Gene3D" id="1.10.8.60">
    <property type="match status" value="1"/>
</dbReference>
<dbReference type="InterPro" id="IPR021886">
    <property type="entry name" value="MgsA_C"/>
</dbReference>
<evidence type="ECO:0000259" key="5">
    <source>
        <dbReference type="SMART" id="SM00382"/>
    </source>
</evidence>
<dbReference type="CDD" id="cd00009">
    <property type="entry name" value="AAA"/>
    <property type="match status" value="1"/>
</dbReference>
<dbReference type="Pfam" id="PF12002">
    <property type="entry name" value="MgsA_C"/>
    <property type="match status" value="1"/>
</dbReference>
<dbReference type="FunFam" id="1.10.3710.10:FF:000003">
    <property type="entry name" value="ATPase, AAA family protein"/>
    <property type="match status" value="1"/>
</dbReference>
<dbReference type="FunFam" id="3.40.50.300:FF:000766">
    <property type="entry name" value="Recombination factor protein RarA"/>
    <property type="match status" value="1"/>
</dbReference>
<dbReference type="Pfam" id="PF00004">
    <property type="entry name" value="AAA"/>
    <property type="match status" value="1"/>
</dbReference>
<dbReference type="InterPro" id="IPR003593">
    <property type="entry name" value="AAA+_ATPase"/>
</dbReference>
<dbReference type="Proteomes" id="UP000605259">
    <property type="component" value="Unassembled WGS sequence"/>
</dbReference>
<organism evidence="6 7">
    <name type="scientific">Priestia taiwanensis</name>
    <dbReference type="NCBI Taxonomy" id="1347902"/>
    <lineage>
        <taxon>Bacteria</taxon>
        <taxon>Bacillati</taxon>
        <taxon>Bacillota</taxon>
        <taxon>Bacilli</taxon>
        <taxon>Bacillales</taxon>
        <taxon>Bacillaceae</taxon>
        <taxon>Priestia</taxon>
    </lineage>
</organism>
<dbReference type="GO" id="GO:0000731">
    <property type="term" value="P:DNA synthesis involved in DNA repair"/>
    <property type="evidence" value="ECO:0007669"/>
    <property type="project" value="TreeGrafter"/>
</dbReference>
<evidence type="ECO:0000256" key="1">
    <source>
        <dbReference type="ARBA" id="ARBA00008959"/>
    </source>
</evidence>
<evidence type="ECO:0000256" key="4">
    <source>
        <dbReference type="ARBA" id="ARBA00022840"/>
    </source>
</evidence>
<proteinExistence type="inferred from homology"/>
<gene>
    <name evidence="6" type="ORF">GCM10007140_26230</name>
</gene>
<dbReference type="SMART" id="SM00382">
    <property type="entry name" value="AAA"/>
    <property type="match status" value="1"/>
</dbReference>
<dbReference type="CDD" id="cd18139">
    <property type="entry name" value="HLD_clamp_RarA"/>
    <property type="match status" value="1"/>
</dbReference>
<dbReference type="GO" id="GO:0008047">
    <property type="term" value="F:enzyme activator activity"/>
    <property type="evidence" value="ECO:0007669"/>
    <property type="project" value="TreeGrafter"/>
</dbReference>
<dbReference type="GO" id="GO:0003677">
    <property type="term" value="F:DNA binding"/>
    <property type="evidence" value="ECO:0007669"/>
    <property type="project" value="InterPro"/>
</dbReference>
<dbReference type="GO" id="GO:0006261">
    <property type="term" value="P:DNA-templated DNA replication"/>
    <property type="evidence" value="ECO:0007669"/>
    <property type="project" value="TreeGrafter"/>
</dbReference>
<reference evidence="6" key="1">
    <citation type="journal article" date="2014" name="Int. J. Syst. Evol. Microbiol.">
        <title>Complete genome sequence of Corynebacterium casei LMG S-19264T (=DSM 44701T), isolated from a smear-ripened cheese.</title>
        <authorList>
            <consortium name="US DOE Joint Genome Institute (JGI-PGF)"/>
            <person name="Walter F."/>
            <person name="Albersmeier A."/>
            <person name="Kalinowski J."/>
            <person name="Ruckert C."/>
        </authorList>
    </citation>
    <scope>NUCLEOTIDE SEQUENCE</scope>
    <source>
        <strain evidence="6">CGMCC 1.12698</strain>
    </source>
</reference>
<evidence type="ECO:0000256" key="2">
    <source>
        <dbReference type="ARBA" id="ARBA00020776"/>
    </source>
</evidence>
<dbReference type="GO" id="GO:0016887">
    <property type="term" value="F:ATP hydrolysis activity"/>
    <property type="evidence" value="ECO:0007669"/>
    <property type="project" value="InterPro"/>
</dbReference>
<evidence type="ECO:0000256" key="3">
    <source>
        <dbReference type="ARBA" id="ARBA00022741"/>
    </source>
</evidence>
<reference evidence="6" key="2">
    <citation type="submission" date="2020-09" db="EMBL/GenBank/DDBJ databases">
        <authorList>
            <person name="Sun Q."/>
            <person name="Zhou Y."/>
        </authorList>
    </citation>
    <scope>NUCLEOTIDE SEQUENCE</scope>
    <source>
        <strain evidence="6">CGMCC 1.12698</strain>
    </source>
</reference>
<dbReference type="SUPFAM" id="SSF48019">
    <property type="entry name" value="post-AAA+ oligomerization domain-like"/>
    <property type="match status" value="1"/>
</dbReference>
<protein>
    <recommendedName>
        <fullName evidence="2">Replication-associated recombination protein A</fullName>
    </recommendedName>
</protein>
<dbReference type="Gene3D" id="1.20.272.10">
    <property type="match status" value="1"/>
</dbReference>
<dbReference type="GO" id="GO:0017116">
    <property type="term" value="F:single-stranded DNA helicase activity"/>
    <property type="evidence" value="ECO:0007669"/>
    <property type="project" value="TreeGrafter"/>
</dbReference>
<evidence type="ECO:0000313" key="6">
    <source>
        <dbReference type="EMBL" id="GGE75102.1"/>
    </source>
</evidence>
<comment type="similarity">
    <text evidence="1">Belongs to the AAA ATPase family. RarA/MGS1/WRNIP1 subfamily.</text>
</comment>
<evidence type="ECO:0000313" key="7">
    <source>
        <dbReference type="Proteomes" id="UP000605259"/>
    </source>
</evidence>
<keyword evidence="4" id="KW-0067">ATP-binding</keyword>
<dbReference type="GO" id="GO:0005524">
    <property type="term" value="F:ATP binding"/>
    <property type="evidence" value="ECO:0007669"/>
    <property type="project" value="UniProtKB-KW"/>
</dbReference>
<comment type="caution">
    <text evidence="6">The sequence shown here is derived from an EMBL/GenBank/DDBJ whole genome shotgun (WGS) entry which is preliminary data.</text>
</comment>
<dbReference type="InterPro" id="IPR027417">
    <property type="entry name" value="P-loop_NTPase"/>
</dbReference>
<dbReference type="FunFam" id="1.10.8.60:FF:000029">
    <property type="entry name" value="Replication-associated recombination protein A"/>
    <property type="match status" value="1"/>
</dbReference>
<dbReference type="RefSeq" id="WP_188388941.1">
    <property type="nucleotide sequence ID" value="NZ_BMFK01000002.1"/>
</dbReference>
<dbReference type="EMBL" id="BMFK01000002">
    <property type="protein sequence ID" value="GGE75102.1"/>
    <property type="molecule type" value="Genomic_DNA"/>
</dbReference>
<dbReference type="SUPFAM" id="SSF52540">
    <property type="entry name" value="P-loop containing nucleoside triphosphate hydrolases"/>
    <property type="match status" value="1"/>
</dbReference>
<feature type="domain" description="AAA+ ATPase" evidence="5">
    <location>
        <begin position="38"/>
        <end position="150"/>
    </location>
</feature>
<dbReference type="InterPro" id="IPR051314">
    <property type="entry name" value="AAA_ATPase_RarA/MGS1/WRNIP1"/>
</dbReference>
<name>A0A917AW81_9BACI</name>
<dbReference type="PANTHER" id="PTHR13779:SF7">
    <property type="entry name" value="ATPASE WRNIP1"/>
    <property type="match status" value="1"/>
</dbReference>
<dbReference type="Gene3D" id="3.40.50.300">
    <property type="entry name" value="P-loop containing nucleotide triphosphate hydrolases"/>
    <property type="match status" value="1"/>
</dbReference>
<dbReference type="InterPro" id="IPR032423">
    <property type="entry name" value="AAA_assoc_2"/>
</dbReference>
<dbReference type="Pfam" id="PF16193">
    <property type="entry name" value="AAA_assoc_2"/>
    <property type="match status" value="1"/>
</dbReference>
<dbReference type="FunFam" id="1.20.272.10:FF:000001">
    <property type="entry name" value="Putative AAA family ATPase"/>
    <property type="match status" value="1"/>
</dbReference>
<dbReference type="InterPro" id="IPR003959">
    <property type="entry name" value="ATPase_AAA_core"/>
</dbReference>
<dbReference type="PANTHER" id="PTHR13779">
    <property type="entry name" value="WERNER HELICASE-INTERACTING PROTEIN 1 FAMILY MEMBER"/>
    <property type="match status" value="1"/>
</dbReference>
<dbReference type="AlphaFoldDB" id="A0A917AW81"/>
<keyword evidence="7" id="KW-1185">Reference proteome</keyword>
<dbReference type="Gene3D" id="1.10.3710.10">
    <property type="entry name" value="DNA polymerase III clamp loader subunits, C-terminal domain"/>
    <property type="match status" value="1"/>
</dbReference>
<sequence>MNQPLAYRMRPTTIHDVIGQEHLVGDGKIIRRMVDAKHLQSMILYGPPGVGKTSIARAIAGSTGTAFRMLNAVMNNKKDMEIVVAEAKMSRKLILILDEVHRLDKAKQDYLLPFLENGLITLIGATTSNPYHAINSAIRSRCQIFELHSLDPEDIEIGLKRAITVEEERLENGKIIVEDTALSHFSIACNGDIRSAYNALELAMLSTPINEQAEIIITLPIAEECLQKKSFSHDKDGDSHYDVLSAFQKSIRGSDVDASLHYLARLIEAGDLTSIARRLLVIAYEDIGLANLQAGPRALAAIEVAERIGFPEARIPLANIVIELCLSPKSNSAYKAINEALSDIRKGSLGDIPSHIRDAHYRGAEELGRGIGYLYPHDYPNGWVKQQYLPDRLKSKHYYEPKETNKTEQLFASIYKKLKNN</sequence>
<dbReference type="InterPro" id="IPR008921">
    <property type="entry name" value="DNA_pol3_clamp-load_cplx_C"/>
</dbReference>